<gene>
    <name evidence="3" type="primary">20342902</name>
    <name evidence="2" type="ORF">GGTG_02444</name>
</gene>
<evidence type="ECO:0000313" key="2">
    <source>
        <dbReference type="EMBL" id="EJT82471.1"/>
    </source>
</evidence>
<keyword evidence="4" id="KW-1185">Reference proteome</keyword>
<dbReference type="EnsemblFungi" id="EJT82471">
    <property type="protein sequence ID" value="EJT82471"/>
    <property type="gene ID" value="GGTG_02444"/>
</dbReference>
<dbReference type="VEuPathDB" id="FungiDB:GGTG_02444"/>
<dbReference type="GeneID" id="20342902"/>
<protein>
    <submittedName>
        <fullName evidence="2 3">Uncharacterized protein</fullName>
    </submittedName>
</protein>
<dbReference type="EMBL" id="GL385395">
    <property type="protein sequence ID" value="EJT82471.1"/>
    <property type="molecule type" value="Genomic_DNA"/>
</dbReference>
<dbReference type="RefSeq" id="XP_009218480.1">
    <property type="nucleotide sequence ID" value="XM_009220216.1"/>
</dbReference>
<dbReference type="Proteomes" id="UP000006039">
    <property type="component" value="Unassembled WGS sequence"/>
</dbReference>
<proteinExistence type="predicted"/>
<organism evidence="2">
    <name type="scientific">Gaeumannomyces tritici (strain R3-111a-1)</name>
    <name type="common">Wheat and barley take-all root rot fungus</name>
    <name type="synonym">Gaeumannomyces graminis var. tritici</name>
    <dbReference type="NCBI Taxonomy" id="644352"/>
    <lineage>
        <taxon>Eukaryota</taxon>
        <taxon>Fungi</taxon>
        <taxon>Dikarya</taxon>
        <taxon>Ascomycota</taxon>
        <taxon>Pezizomycotina</taxon>
        <taxon>Sordariomycetes</taxon>
        <taxon>Sordariomycetidae</taxon>
        <taxon>Magnaporthales</taxon>
        <taxon>Magnaporthaceae</taxon>
        <taxon>Gaeumannomyces</taxon>
    </lineage>
</organism>
<reference evidence="3" key="4">
    <citation type="journal article" date="2015" name="G3 (Bethesda)">
        <title>Genome sequences of three phytopathogenic species of the Magnaporthaceae family of fungi.</title>
        <authorList>
            <person name="Okagaki L.H."/>
            <person name="Nunes C.C."/>
            <person name="Sailsbery J."/>
            <person name="Clay B."/>
            <person name="Brown D."/>
            <person name="John T."/>
            <person name="Oh Y."/>
            <person name="Young N."/>
            <person name="Fitzgerald M."/>
            <person name="Haas B.J."/>
            <person name="Zeng Q."/>
            <person name="Young S."/>
            <person name="Adiconis X."/>
            <person name="Fan L."/>
            <person name="Levin J.Z."/>
            <person name="Mitchell T.K."/>
            <person name="Okubara P.A."/>
            <person name="Farman M.L."/>
            <person name="Kohn L.M."/>
            <person name="Birren B."/>
            <person name="Ma L.-J."/>
            <person name="Dean R.A."/>
        </authorList>
    </citation>
    <scope>NUCLEOTIDE SEQUENCE</scope>
    <source>
        <strain evidence="3">R3-111a-1</strain>
    </source>
</reference>
<dbReference type="HOGENOM" id="CLU_1938288_0_0_1"/>
<evidence type="ECO:0000313" key="4">
    <source>
        <dbReference type="Proteomes" id="UP000006039"/>
    </source>
</evidence>
<reference evidence="3" key="5">
    <citation type="submission" date="2018-04" db="UniProtKB">
        <authorList>
            <consortium name="EnsemblFungi"/>
        </authorList>
    </citation>
    <scope>IDENTIFICATION</scope>
    <source>
        <strain evidence="3">R3-111a-1</strain>
    </source>
</reference>
<reference evidence="2" key="2">
    <citation type="submission" date="2010-07" db="EMBL/GenBank/DDBJ databases">
        <authorList>
            <consortium name="The Broad Institute Genome Sequencing Platform"/>
            <consortium name="Broad Institute Genome Sequencing Center for Infectious Disease"/>
            <person name="Ma L.-J."/>
            <person name="Dead R."/>
            <person name="Young S."/>
            <person name="Zeng Q."/>
            <person name="Koehrsen M."/>
            <person name="Alvarado L."/>
            <person name="Berlin A."/>
            <person name="Chapman S.B."/>
            <person name="Chen Z."/>
            <person name="Freedman E."/>
            <person name="Gellesch M."/>
            <person name="Goldberg J."/>
            <person name="Griggs A."/>
            <person name="Gujja S."/>
            <person name="Heilman E.R."/>
            <person name="Heiman D."/>
            <person name="Hepburn T."/>
            <person name="Howarth C."/>
            <person name="Jen D."/>
            <person name="Larson L."/>
            <person name="Mehta T."/>
            <person name="Neiman D."/>
            <person name="Pearson M."/>
            <person name="Roberts A."/>
            <person name="Saif S."/>
            <person name="Shea T."/>
            <person name="Shenoy N."/>
            <person name="Sisk P."/>
            <person name="Stolte C."/>
            <person name="Sykes S."/>
            <person name="Walk T."/>
            <person name="White J."/>
            <person name="Yandava C."/>
            <person name="Haas B."/>
            <person name="Nusbaum C."/>
            <person name="Birren B."/>
        </authorList>
    </citation>
    <scope>NUCLEOTIDE SEQUENCE</scope>
    <source>
        <strain evidence="2">R3-111a-1</strain>
    </source>
</reference>
<sequence>MGGVDLRVVGADDGTSRSSLLALIVASSWTCRGRSASRKRIDDGPGLRPSAIRLLKIHTGGTPRWILRPRREETITTRVERKIKGEIIGNKKEMEVAEGNGEEVGGSRQDLTRAGQRIASHPAWRRKSNH</sequence>
<accession>J3NME0</accession>
<dbReference type="AlphaFoldDB" id="J3NME0"/>
<evidence type="ECO:0000313" key="3">
    <source>
        <dbReference type="EnsemblFungi" id="EJT82471"/>
    </source>
</evidence>
<evidence type="ECO:0000256" key="1">
    <source>
        <dbReference type="SAM" id="MobiDB-lite"/>
    </source>
</evidence>
<reference evidence="4" key="1">
    <citation type="submission" date="2010-07" db="EMBL/GenBank/DDBJ databases">
        <title>The genome sequence of Gaeumannomyces graminis var. tritici strain R3-111a-1.</title>
        <authorList>
            <consortium name="The Broad Institute Genome Sequencing Platform"/>
            <person name="Ma L.-J."/>
            <person name="Dead R."/>
            <person name="Young S."/>
            <person name="Zeng Q."/>
            <person name="Koehrsen M."/>
            <person name="Alvarado L."/>
            <person name="Berlin A."/>
            <person name="Chapman S.B."/>
            <person name="Chen Z."/>
            <person name="Freedman E."/>
            <person name="Gellesch M."/>
            <person name="Goldberg J."/>
            <person name="Griggs A."/>
            <person name="Gujja S."/>
            <person name="Heilman E.R."/>
            <person name="Heiman D."/>
            <person name="Hepburn T."/>
            <person name="Howarth C."/>
            <person name="Jen D."/>
            <person name="Larson L."/>
            <person name="Mehta T."/>
            <person name="Neiman D."/>
            <person name="Pearson M."/>
            <person name="Roberts A."/>
            <person name="Saif S."/>
            <person name="Shea T."/>
            <person name="Shenoy N."/>
            <person name="Sisk P."/>
            <person name="Stolte C."/>
            <person name="Sykes S."/>
            <person name="Walk T."/>
            <person name="White J."/>
            <person name="Yandava C."/>
            <person name="Haas B."/>
            <person name="Nusbaum C."/>
            <person name="Birren B."/>
        </authorList>
    </citation>
    <scope>NUCLEOTIDE SEQUENCE [LARGE SCALE GENOMIC DNA]</scope>
    <source>
        <strain evidence="4">R3-111a-1</strain>
    </source>
</reference>
<feature type="region of interest" description="Disordered" evidence="1">
    <location>
        <begin position="96"/>
        <end position="130"/>
    </location>
</feature>
<name>J3NME0_GAET3</name>
<reference evidence="2" key="3">
    <citation type="submission" date="2010-09" db="EMBL/GenBank/DDBJ databases">
        <title>Annotation of Gaeumannomyces graminis var. tritici R3-111a-1.</title>
        <authorList>
            <consortium name="The Broad Institute Genome Sequencing Platform"/>
            <person name="Ma L.-J."/>
            <person name="Dead R."/>
            <person name="Young S.K."/>
            <person name="Zeng Q."/>
            <person name="Gargeya S."/>
            <person name="Fitzgerald M."/>
            <person name="Haas B."/>
            <person name="Abouelleil A."/>
            <person name="Alvarado L."/>
            <person name="Arachchi H.M."/>
            <person name="Berlin A."/>
            <person name="Brown A."/>
            <person name="Chapman S.B."/>
            <person name="Chen Z."/>
            <person name="Dunbar C."/>
            <person name="Freedman E."/>
            <person name="Gearin G."/>
            <person name="Gellesch M."/>
            <person name="Goldberg J."/>
            <person name="Griggs A."/>
            <person name="Gujja S."/>
            <person name="Heiman D."/>
            <person name="Howarth C."/>
            <person name="Larson L."/>
            <person name="Lui A."/>
            <person name="MacDonald P.J.P."/>
            <person name="Mehta T."/>
            <person name="Montmayeur A."/>
            <person name="Murphy C."/>
            <person name="Neiman D."/>
            <person name="Pearson M."/>
            <person name="Priest M."/>
            <person name="Roberts A."/>
            <person name="Saif S."/>
            <person name="Shea T."/>
            <person name="Shenoy N."/>
            <person name="Sisk P."/>
            <person name="Stolte C."/>
            <person name="Sykes S."/>
            <person name="Yandava C."/>
            <person name="Wortman J."/>
            <person name="Nusbaum C."/>
            <person name="Birren B."/>
        </authorList>
    </citation>
    <scope>NUCLEOTIDE SEQUENCE</scope>
    <source>
        <strain evidence="2">R3-111a-1</strain>
    </source>
</reference>